<keyword evidence="4" id="KW-1185">Reference proteome</keyword>
<accession>A0A3Q1HBE5</accession>
<dbReference type="OMA" id="IYCWPYR"/>
<dbReference type="InParanoid" id="A0A3Q1HBE5"/>
<feature type="region of interest" description="Disordered" evidence="1">
    <location>
        <begin position="389"/>
        <end position="439"/>
    </location>
</feature>
<dbReference type="GO" id="GO:0007265">
    <property type="term" value="P:Ras protein signal transduction"/>
    <property type="evidence" value="ECO:0007669"/>
    <property type="project" value="TreeGrafter"/>
</dbReference>
<dbReference type="AlphaFoldDB" id="A0A3Q1HBE5"/>
<dbReference type="SMART" id="SM00310">
    <property type="entry name" value="PTBI"/>
    <property type="match status" value="1"/>
</dbReference>
<proteinExistence type="predicted"/>
<dbReference type="GO" id="GO:0007169">
    <property type="term" value="P:cell surface receptor protein tyrosine kinase signaling pathway"/>
    <property type="evidence" value="ECO:0007669"/>
    <property type="project" value="TreeGrafter"/>
</dbReference>
<name>A0A3Q1HBE5_ANATE</name>
<dbReference type="Pfam" id="PF02174">
    <property type="entry name" value="IRS"/>
    <property type="match status" value="1"/>
</dbReference>
<dbReference type="InterPro" id="IPR001849">
    <property type="entry name" value="PH_domain"/>
</dbReference>
<dbReference type="GO" id="GO:0005737">
    <property type="term" value="C:cytoplasm"/>
    <property type="evidence" value="ECO:0007669"/>
    <property type="project" value="TreeGrafter"/>
</dbReference>
<dbReference type="STRING" id="64144.ENSATEP00000004685"/>
<dbReference type="SMART" id="SM00233">
    <property type="entry name" value="PH"/>
    <property type="match status" value="1"/>
</dbReference>
<dbReference type="PANTHER" id="PTHR21258">
    <property type="entry name" value="DOCKING PROTEIN RELATED"/>
    <property type="match status" value="1"/>
</dbReference>
<evidence type="ECO:0000256" key="1">
    <source>
        <dbReference type="SAM" id="MobiDB-lite"/>
    </source>
</evidence>
<feature type="compositionally biased region" description="Polar residues" evidence="1">
    <location>
        <begin position="409"/>
        <end position="422"/>
    </location>
</feature>
<dbReference type="PANTHER" id="PTHR21258:SF58">
    <property type="entry name" value="DOCKING PROTEIN 3-LIKE"/>
    <property type="match status" value="1"/>
</dbReference>
<organism evidence="3 4">
    <name type="scientific">Anabas testudineus</name>
    <name type="common">Climbing perch</name>
    <name type="synonym">Anthias testudineus</name>
    <dbReference type="NCBI Taxonomy" id="64144"/>
    <lineage>
        <taxon>Eukaryota</taxon>
        <taxon>Metazoa</taxon>
        <taxon>Chordata</taxon>
        <taxon>Craniata</taxon>
        <taxon>Vertebrata</taxon>
        <taxon>Euteleostomi</taxon>
        <taxon>Actinopterygii</taxon>
        <taxon>Neopterygii</taxon>
        <taxon>Teleostei</taxon>
        <taxon>Neoteleostei</taxon>
        <taxon>Acanthomorphata</taxon>
        <taxon>Anabantaria</taxon>
        <taxon>Anabantiformes</taxon>
        <taxon>Anabantoidei</taxon>
        <taxon>Anabantidae</taxon>
        <taxon>Anabas</taxon>
    </lineage>
</organism>
<dbReference type="InterPro" id="IPR050996">
    <property type="entry name" value="Docking_Protein_DOK"/>
</dbReference>
<feature type="compositionally biased region" description="Polar residues" evidence="1">
    <location>
        <begin position="270"/>
        <end position="285"/>
    </location>
</feature>
<dbReference type="PROSITE" id="PS51064">
    <property type="entry name" value="IRS_PTB"/>
    <property type="match status" value="1"/>
</dbReference>
<evidence type="ECO:0000259" key="2">
    <source>
        <dbReference type="PROSITE" id="PS51064"/>
    </source>
</evidence>
<dbReference type="Proteomes" id="UP000265040">
    <property type="component" value="Chromosome 10"/>
</dbReference>
<reference evidence="3" key="1">
    <citation type="submission" date="2021-04" db="EMBL/GenBank/DDBJ databases">
        <authorList>
            <consortium name="Wellcome Sanger Institute Data Sharing"/>
        </authorList>
    </citation>
    <scope>NUCLEOTIDE SEQUENCE [LARGE SCALE GENOMIC DNA]</scope>
</reference>
<dbReference type="Ensembl" id="ENSATET00000004758.3">
    <property type="protein sequence ID" value="ENSATEP00000004685.2"/>
    <property type="gene ID" value="ENSATEG00000003310.3"/>
</dbReference>
<dbReference type="GeneTree" id="ENSGT00940000155980"/>
<reference evidence="3" key="2">
    <citation type="submission" date="2025-08" db="UniProtKB">
        <authorList>
            <consortium name="Ensembl"/>
        </authorList>
    </citation>
    <scope>IDENTIFICATION</scope>
</reference>
<feature type="domain" description="IRS-type PTB" evidence="2">
    <location>
        <begin position="152"/>
        <end position="256"/>
    </location>
</feature>
<dbReference type="GO" id="GO:0043410">
    <property type="term" value="P:positive regulation of MAPK cascade"/>
    <property type="evidence" value="ECO:0007669"/>
    <property type="project" value="TreeGrafter"/>
</dbReference>
<evidence type="ECO:0000313" key="3">
    <source>
        <dbReference type="Ensembl" id="ENSATEP00000004685.2"/>
    </source>
</evidence>
<dbReference type="InterPro" id="IPR011993">
    <property type="entry name" value="PH-like_dom_sf"/>
</dbReference>
<dbReference type="SMART" id="SM01244">
    <property type="entry name" value="IRS"/>
    <property type="match status" value="1"/>
</dbReference>
<reference evidence="3" key="3">
    <citation type="submission" date="2025-09" db="UniProtKB">
        <authorList>
            <consortium name="Ensembl"/>
        </authorList>
    </citation>
    <scope>IDENTIFICATION</scope>
</reference>
<gene>
    <name evidence="3" type="primary">DOK2</name>
</gene>
<dbReference type="InterPro" id="IPR002404">
    <property type="entry name" value="IRS_PTB"/>
</dbReference>
<dbReference type="SUPFAM" id="SSF50729">
    <property type="entry name" value="PH domain-like"/>
    <property type="match status" value="2"/>
</dbReference>
<dbReference type="Gene3D" id="2.30.29.30">
    <property type="entry name" value="Pleckstrin-homology domain (PH domain)/Phosphotyrosine-binding domain (PTB)"/>
    <property type="match status" value="2"/>
</dbReference>
<protein>
    <recommendedName>
        <fullName evidence="2">IRS-type PTB domain-containing protein</fullName>
    </recommendedName>
</protein>
<sequence>TMDVIFKEGMLYLQGFKFGKKTWRKIWMVLFKASSTGVGRLEFCNVIDTNVINDQKRVGRQKTERKVVRLSDCLSITLAPKEPCPKGSTAFYVNTTQCTYTMASMTSQEWISALCLLAFQKDPGESDKGVLERENALTMEDNDIYSSWKTGTYQSYQVTVHSTEASRRCKLAGKYLVSLEKEAVLLLALNTGHTIYCWPYRLLRKFGLVEGGFSIEAGRRCESGEGIFIFLSAHGPLIFQGISEKCSGERRSSVQPLSINTRSLCEQSPVTLPTTSNRPAASTAYNPADDFPNIEDNQYSTINEASVLDSTQLVFVEPQLSDYKEAVGAEAEDEDERCHSLEALKLDDDMGENIYYNVRRATAPLIRNDQFKQETDNSECVYADVKARHPPSDQQLQPVSLFPSPAPQNPSCALYQSVSSPPLKSRYPRQPPVNSYTQPEYSAQTQAVDDMQEMEEAIGSSARVGPTEPPGTFKHKLAEIISKDLAKFQPPLPSGAGSPAFSQ</sequence>
<feature type="region of interest" description="Disordered" evidence="1">
    <location>
        <begin position="270"/>
        <end position="289"/>
    </location>
</feature>
<evidence type="ECO:0000313" key="4">
    <source>
        <dbReference type="Proteomes" id="UP000265040"/>
    </source>
</evidence>